<evidence type="ECO:0000313" key="2">
    <source>
        <dbReference type="EMBL" id="UWZ85761.1"/>
    </source>
</evidence>
<sequence>MLELGKAACFFFCIASLYEAAIHAFFVPGTRWEQRLVLATLRLAWAAYVCFMSGLLFKLPLRSNPDRDQRLTSTLPVRLFFWSSACIVVLFAASWYLADLGQEAAPFISSRYHPQ</sequence>
<organism evidence="2 3">
    <name type="scientific">Occallatibacter riparius</name>
    <dbReference type="NCBI Taxonomy" id="1002689"/>
    <lineage>
        <taxon>Bacteria</taxon>
        <taxon>Pseudomonadati</taxon>
        <taxon>Acidobacteriota</taxon>
        <taxon>Terriglobia</taxon>
        <taxon>Terriglobales</taxon>
        <taxon>Acidobacteriaceae</taxon>
        <taxon>Occallatibacter</taxon>
    </lineage>
</organism>
<feature type="transmembrane region" description="Helical" evidence="1">
    <location>
        <begin position="40"/>
        <end position="59"/>
    </location>
</feature>
<gene>
    <name evidence="2" type="ORF">MOP44_07400</name>
</gene>
<accession>A0A9J7BT46</accession>
<dbReference type="Proteomes" id="UP001059380">
    <property type="component" value="Chromosome"/>
</dbReference>
<protein>
    <submittedName>
        <fullName evidence="2">Uncharacterized protein</fullName>
    </submittedName>
</protein>
<evidence type="ECO:0000313" key="3">
    <source>
        <dbReference type="Proteomes" id="UP001059380"/>
    </source>
</evidence>
<keyword evidence="3" id="KW-1185">Reference proteome</keyword>
<keyword evidence="1" id="KW-0472">Membrane</keyword>
<dbReference type="AlphaFoldDB" id="A0A9J7BT46"/>
<proteinExistence type="predicted"/>
<feature type="transmembrane region" description="Helical" evidence="1">
    <location>
        <begin position="79"/>
        <end position="98"/>
    </location>
</feature>
<keyword evidence="1" id="KW-0812">Transmembrane</keyword>
<dbReference type="KEGG" id="orp:MOP44_07400"/>
<name>A0A9J7BT46_9BACT</name>
<dbReference type="EMBL" id="CP093313">
    <property type="protein sequence ID" value="UWZ85761.1"/>
    <property type="molecule type" value="Genomic_DNA"/>
</dbReference>
<evidence type="ECO:0000256" key="1">
    <source>
        <dbReference type="SAM" id="Phobius"/>
    </source>
</evidence>
<dbReference type="RefSeq" id="WP_260795360.1">
    <property type="nucleotide sequence ID" value="NZ_CP093313.1"/>
</dbReference>
<reference evidence="2" key="1">
    <citation type="submission" date="2021-04" db="EMBL/GenBank/DDBJ databases">
        <title>Phylogenetic analysis of Acidobacteriaceae.</title>
        <authorList>
            <person name="Qiu L."/>
            <person name="Zhang Q."/>
        </authorList>
    </citation>
    <scope>NUCLEOTIDE SEQUENCE</scope>
    <source>
        <strain evidence="2">DSM 25168</strain>
    </source>
</reference>
<keyword evidence="1" id="KW-1133">Transmembrane helix</keyword>